<comment type="subcellular location">
    <subcellularLocation>
        <location evidence="1">Membrane</location>
        <topology evidence="1">Multi-pass membrane protein</topology>
    </subcellularLocation>
</comment>
<evidence type="ECO:0000256" key="3">
    <source>
        <dbReference type="ARBA" id="ARBA00022448"/>
    </source>
</evidence>
<feature type="transmembrane region" description="Helical" evidence="7">
    <location>
        <begin position="20"/>
        <end position="45"/>
    </location>
</feature>
<name>A0A0W0UUZ6_9GAMM</name>
<protein>
    <submittedName>
        <fullName evidence="8">Xanthine permease XanQ</fullName>
    </submittedName>
</protein>
<feature type="transmembrane region" description="Helical" evidence="7">
    <location>
        <begin position="349"/>
        <end position="373"/>
    </location>
</feature>
<accession>A0A0W0UUZ6</accession>
<feature type="transmembrane region" description="Helical" evidence="7">
    <location>
        <begin position="325"/>
        <end position="343"/>
    </location>
</feature>
<dbReference type="InterPro" id="IPR006043">
    <property type="entry name" value="NCS2"/>
</dbReference>
<keyword evidence="4 7" id="KW-0812">Transmembrane</keyword>
<feature type="transmembrane region" description="Helical" evidence="7">
    <location>
        <begin position="197"/>
        <end position="214"/>
    </location>
</feature>
<comment type="caution">
    <text evidence="8">The sequence shown here is derived from an EMBL/GenBank/DDBJ whole genome shotgun (WGS) entry which is preliminary data.</text>
</comment>
<feature type="transmembrane region" description="Helical" evidence="7">
    <location>
        <begin position="385"/>
        <end position="404"/>
    </location>
</feature>
<dbReference type="PANTHER" id="PTHR42810:SF2">
    <property type="entry name" value="PURINE PERMEASE C1399.01C-RELATED"/>
    <property type="match status" value="1"/>
</dbReference>
<keyword evidence="6 7" id="KW-0472">Membrane</keyword>
<reference evidence="8 9" key="1">
    <citation type="submission" date="2015-11" db="EMBL/GenBank/DDBJ databases">
        <title>Genomic analysis of 38 Legionella species identifies large and diverse effector repertoires.</title>
        <authorList>
            <person name="Burstein D."/>
            <person name="Amaro F."/>
            <person name="Zusman T."/>
            <person name="Lifshitz Z."/>
            <person name="Cohen O."/>
            <person name="Gilbert J.A."/>
            <person name="Pupko T."/>
            <person name="Shuman H.A."/>
            <person name="Segal G."/>
        </authorList>
    </citation>
    <scope>NUCLEOTIDE SEQUENCE [LARGE SCALE GENOMIC DNA]</scope>
    <source>
        <strain evidence="8 9">JA-26-G1-E2</strain>
    </source>
</reference>
<feature type="transmembrane region" description="Helical" evidence="7">
    <location>
        <begin position="172"/>
        <end position="190"/>
    </location>
</feature>
<dbReference type="GO" id="GO:0005886">
    <property type="term" value="C:plasma membrane"/>
    <property type="evidence" value="ECO:0007669"/>
    <property type="project" value="TreeGrafter"/>
</dbReference>
<proteinExistence type="inferred from homology"/>
<organism evidence="8 9">
    <name type="scientific">Legionella jamestowniensis</name>
    <dbReference type="NCBI Taxonomy" id="455"/>
    <lineage>
        <taxon>Bacteria</taxon>
        <taxon>Pseudomonadati</taxon>
        <taxon>Pseudomonadota</taxon>
        <taxon>Gammaproteobacteria</taxon>
        <taxon>Legionellales</taxon>
        <taxon>Legionellaceae</taxon>
        <taxon>Legionella</taxon>
    </lineage>
</organism>
<feature type="transmembrane region" description="Helical" evidence="7">
    <location>
        <begin position="130"/>
        <end position="152"/>
    </location>
</feature>
<feature type="transmembrane region" description="Helical" evidence="7">
    <location>
        <begin position="57"/>
        <end position="76"/>
    </location>
</feature>
<gene>
    <name evidence="8" type="primary">xanQ</name>
    <name evidence="8" type="ORF">Ljam_0499</name>
</gene>
<dbReference type="STRING" id="455.Ljam_0499"/>
<evidence type="ECO:0000256" key="6">
    <source>
        <dbReference type="ARBA" id="ARBA00023136"/>
    </source>
</evidence>
<evidence type="ECO:0000256" key="4">
    <source>
        <dbReference type="ARBA" id="ARBA00022692"/>
    </source>
</evidence>
<dbReference type="PATRIC" id="fig|455.5.peg.527"/>
<feature type="transmembrane region" description="Helical" evidence="7">
    <location>
        <begin position="234"/>
        <end position="259"/>
    </location>
</feature>
<dbReference type="AlphaFoldDB" id="A0A0W0UUZ6"/>
<dbReference type="Pfam" id="PF00860">
    <property type="entry name" value="Xan_ur_permease"/>
    <property type="match status" value="1"/>
</dbReference>
<sequence length="571" mass="62423">MADSIDNDELIYAVNDKPPFIKLVLLGLQYVVLMSVYLVLVIIVVRAAHLSDEVAFDAVRMGMIALGIATILQALHPPYGSGYLAPPVVSAIYLKASLLAADAGGLPLVLGMTIFAGLVEVIFSRLVYQLRVIFPPGISGFIIAIVGIELGLEGLSQFLGVARSDVANFERHIFIGLLTLGTMITISIWWRGIVKLICSFLGLVVGFTAAYFLGSVDADKVAQFEATPFFALPHIHFISYDFSFSFILPFFVASVAAALRTVGVVTTCQKINDTSWKNPSLKSIKGGVFADGLAAITAGLCGIPGISTGPSLVGVSKATGATSRYIAFSTATLLFLLSFFPKFASLLLIMPIAVIGPALMFTGSFMIVGGISIMTSRNIDTRMTYVVGLALLFGLSKEIYPTFYSTLPQFLQTMTGTSLSLSVIIALLLHLLFRIGIQKQATLTLSNGKKLSREKLSEFIMKTAKRWQINTALMERIAQTTHSILQHLYNSQLAEREIQILLTYDQIDIAVKIIYEGDLLLLPFVNQKKTVFLEEEAFSYGLSDFLIGVYPDKYEHFTTNKTTHLYLYFNV</sequence>
<comment type="similarity">
    <text evidence="2">Belongs to the nucleobase:cation symporter-2 (NCS2) (TC 2.A.40) family.</text>
</comment>
<dbReference type="RefSeq" id="WP_238583678.1">
    <property type="nucleotide sequence ID" value="NZ_CAAAJF010000004.1"/>
</dbReference>
<evidence type="ECO:0000313" key="9">
    <source>
        <dbReference type="Proteomes" id="UP000054715"/>
    </source>
</evidence>
<evidence type="ECO:0000313" key="8">
    <source>
        <dbReference type="EMBL" id="KTD11305.1"/>
    </source>
</evidence>
<evidence type="ECO:0000256" key="1">
    <source>
        <dbReference type="ARBA" id="ARBA00004141"/>
    </source>
</evidence>
<dbReference type="GO" id="GO:0042907">
    <property type="term" value="F:xanthine transmembrane transporter activity"/>
    <property type="evidence" value="ECO:0007669"/>
    <property type="project" value="TreeGrafter"/>
</dbReference>
<dbReference type="Proteomes" id="UP000054715">
    <property type="component" value="Unassembled WGS sequence"/>
</dbReference>
<dbReference type="EMBL" id="LNYG01000008">
    <property type="protein sequence ID" value="KTD11305.1"/>
    <property type="molecule type" value="Genomic_DNA"/>
</dbReference>
<evidence type="ECO:0000256" key="7">
    <source>
        <dbReference type="SAM" id="Phobius"/>
    </source>
</evidence>
<dbReference type="PANTHER" id="PTHR42810">
    <property type="entry name" value="PURINE PERMEASE C1399.01C-RELATED"/>
    <property type="match status" value="1"/>
</dbReference>
<feature type="transmembrane region" description="Helical" evidence="7">
    <location>
        <begin position="410"/>
        <end position="433"/>
    </location>
</feature>
<keyword evidence="3" id="KW-0813">Transport</keyword>
<evidence type="ECO:0000256" key="2">
    <source>
        <dbReference type="ARBA" id="ARBA00008821"/>
    </source>
</evidence>
<feature type="transmembrane region" description="Helical" evidence="7">
    <location>
        <begin position="96"/>
        <end position="123"/>
    </location>
</feature>
<keyword evidence="5 7" id="KW-1133">Transmembrane helix</keyword>
<evidence type="ECO:0000256" key="5">
    <source>
        <dbReference type="ARBA" id="ARBA00022989"/>
    </source>
</evidence>